<sequence length="854" mass="91162">MQANAGEPNLRRRNANQDNVRESNARETAPSPESSTQASSSATATSAASRAASTSPAATNAQENRTRDGKVYYQGQTYDGTGRLPRDAPFTPTYVNAYTVNSAIALVSLIVTGTFFYFKIIVGLLESPQIGPDREFLVQMSGMGPADAGEPRTLWTPNCPSAPTTIQMNTQETSGQEQEAWNGNNNQEDDCALFGKIVVLADSISKYGYTHATYGWLGFLSDEWVGRADVVLRSFPEYNTHWVNSLFPELLYQESKGSTPVKLVIIALGTDDASFAHTRQHVALDAYKDNLKAIVNAIRFPESPNYSPHTNVILVTPAPVDDTMWEASLTAVNQTMNRSNSVTKEYAQACVEVGKALNIPVVDLWSEIHCQVEGTCELHESDQLQDYFMDGLHLKRMGNEVLYKSVMDTVARHYPHLHPTCWPSVFPGYAEGSNPEQSALERRYPIAAKGIDNIIPTDILSSAKGLAIFTVIKAGFLFSGRAGAGIVVARLEDGSWSAPSAIGTGGMGFGGQIGAEITDFVIVLNTRAAVKSFSSGGNVTLGGNLSVAAGPIGRTAEAGASATIGSLAAIYSYSKTKGLFAGVSIEGSVIMERKDANEAFYRRSVSAAELLSGAIPPPPQADILYRALNSKASGFYGRGPPGDDYNHSYNTGINRSASTAHAGRYGGGPETIVGGHGTNGDNPVARGRSATNTGAYGQSNNTQHTAFAGDHKSRGFGVSAAGAEDQDDPVPRYTPTVASAFPKPLNHGGAGRQYGRPSTDDNNSPFQGRSQPHHTNQTIANSGAKAAPPPPPPKIGAKPDLVVAMYDFTGEESTDLSFKKGDRITVIKKTLSTNDWWTGRCNGREGSFPANYVQ</sequence>
<keyword evidence="2 3" id="KW-0728">SH3 domain</keyword>
<proteinExistence type="inferred from homology"/>
<feature type="domain" description="SH3" evidence="5">
    <location>
        <begin position="797"/>
        <end position="854"/>
    </location>
</feature>
<evidence type="ECO:0000256" key="1">
    <source>
        <dbReference type="ARBA" id="ARBA00007761"/>
    </source>
</evidence>
<evidence type="ECO:0000313" key="7">
    <source>
        <dbReference type="Proteomes" id="UP000717515"/>
    </source>
</evidence>
<dbReference type="InterPro" id="IPR013830">
    <property type="entry name" value="SGNH_hydro"/>
</dbReference>
<dbReference type="Pfam" id="PF04366">
    <property type="entry name" value="Ysc84"/>
    <property type="match status" value="1"/>
</dbReference>
<feature type="compositionally biased region" description="Polar residues" evidence="4">
    <location>
        <begin position="689"/>
        <end position="705"/>
    </location>
</feature>
<dbReference type="PANTHER" id="PTHR15629">
    <property type="entry name" value="SH3YL1 PROTEIN"/>
    <property type="match status" value="1"/>
</dbReference>
<organism evidence="6 7">
    <name type="scientific">Mortierella alpina</name>
    <name type="common">Oleaginous fungus</name>
    <name type="synonym">Mortierella renispora</name>
    <dbReference type="NCBI Taxonomy" id="64518"/>
    <lineage>
        <taxon>Eukaryota</taxon>
        <taxon>Fungi</taxon>
        <taxon>Fungi incertae sedis</taxon>
        <taxon>Mucoromycota</taxon>
        <taxon>Mortierellomycotina</taxon>
        <taxon>Mortierellomycetes</taxon>
        <taxon>Mortierellales</taxon>
        <taxon>Mortierellaceae</taxon>
        <taxon>Mortierella</taxon>
    </lineage>
</organism>
<dbReference type="Pfam" id="PF13472">
    <property type="entry name" value="Lipase_GDSL_2"/>
    <property type="match status" value="1"/>
</dbReference>
<dbReference type="Pfam" id="PF00018">
    <property type="entry name" value="SH3_1"/>
    <property type="match status" value="1"/>
</dbReference>
<dbReference type="InterPro" id="IPR033643">
    <property type="entry name" value="SYLF_SH3YL1-like"/>
</dbReference>
<dbReference type="GO" id="GO:0035091">
    <property type="term" value="F:phosphatidylinositol binding"/>
    <property type="evidence" value="ECO:0007669"/>
    <property type="project" value="TreeGrafter"/>
</dbReference>
<evidence type="ECO:0000256" key="3">
    <source>
        <dbReference type="PROSITE-ProRule" id="PRU00192"/>
    </source>
</evidence>
<dbReference type="PRINTS" id="PR00452">
    <property type="entry name" value="SH3DOMAIN"/>
</dbReference>
<reference evidence="6" key="1">
    <citation type="submission" date="2021-07" db="EMBL/GenBank/DDBJ databases">
        <title>Draft genome of Mortierella alpina, strain LL118, isolated from an aspen leaf litter sample.</title>
        <authorList>
            <person name="Yang S."/>
            <person name="Vinatzer B.A."/>
        </authorList>
    </citation>
    <scope>NUCLEOTIDE SEQUENCE</scope>
    <source>
        <strain evidence="6">LL118</strain>
    </source>
</reference>
<protein>
    <recommendedName>
        <fullName evidence="5">SH3 domain-containing protein</fullName>
    </recommendedName>
</protein>
<dbReference type="AlphaFoldDB" id="A0A9P8A2X7"/>
<feature type="compositionally biased region" description="Polar residues" evidence="4">
    <location>
        <begin position="760"/>
        <end position="781"/>
    </location>
</feature>
<dbReference type="SMART" id="SM00326">
    <property type="entry name" value="SH3"/>
    <property type="match status" value="1"/>
</dbReference>
<dbReference type="CDD" id="cd11525">
    <property type="entry name" value="SYLF_SH3YL1_like"/>
    <property type="match status" value="1"/>
</dbReference>
<name>A0A9P8A2X7_MORAP</name>
<dbReference type="InterPro" id="IPR001452">
    <property type="entry name" value="SH3_domain"/>
</dbReference>
<dbReference type="PRINTS" id="PR01887">
    <property type="entry name" value="SPECTRNALPHA"/>
</dbReference>
<evidence type="ECO:0000256" key="4">
    <source>
        <dbReference type="SAM" id="MobiDB-lite"/>
    </source>
</evidence>
<dbReference type="GO" id="GO:0051666">
    <property type="term" value="P:actin cortical patch localization"/>
    <property type="evidence" value="ECO:0007669"/>
    <property type="project" value="UniProtKB-ARBA"/>
</dbReference>
<dbReference type="EMBL" id="JAIFTL010000121">
    <property type="protein sequence ID" value="KAG9322969.1"/>
    <property type="molecule type" value="Genomic_DNA"/>
</dbReference>
<dbReference type="Gene3D" id="2.30.30.40">
    <property type="entry name" value="SH3 Domains"/>
    <property type="match status" value="1"/>
</dbReference>
<dbReference type="InterPro" id="IPR007461">
    <property type="entry name" value="Ysc84_actin-binding"/>
</dbReference>
<feature type="compositionally biased region" description="Low complexity" evidence="4">
    <location>
        <begin position="28"/>
        <end position="59"/>
    </location>
</feature>
<accession>A0A9P8A2X7</accession>
<dbReference type="PANTHER" id="PTHR15629:SF2">
    <property type="entry name" value="SH3 DOMAIN-CONTAINING YSC84-LIKE PROTEIN 1"/>
    <property type="match status" value="1"/>
</dbReference>
<evidence type="ECO:0000313" key="6">
    <source>
        <dbReference type="EMBL" id="KAG9322969.1"/>
    </source>
</evidence>
<feature type="region of interest" description="Disordered" evidence="4">
    <location>
        <begin position="660"/>
        <end position="798"/>
    </location>
</feature>
<evidence type="ECO:0000256" key="2">
    <source>
        <dbReference type="ARBA" id="ARBA00022443"/>
    </source>
</evidence>
<dbReference type="InterPro" id="IPR036028">
    <property type="entry name" value="SH3-like_dom_sf"/>
</dbReference>
<dbReference type="PROSITE" id="PS50002">
    <property type="entry name" value="SH3"/>
    <property type="match status" value="1"/>
</dbReference>
<feature type="compositionally biased region" description="Gly residues" evidence="4">
    <location>
        <begin position="664"/>
        <end position="678"/>
    </location>
</feature>
<dbReference type="SUPFAM" id="SSF50044">
    <property type="entry name" value="SH3-domain"/>
    <property type="match status" value="1"/>
</dbReference>
<dbReference type="CDD" id="cd01838">
    <property type="entry name" value="Isoamyl_acetate_hydrolase_like"/>
    <property type="match status" value="1"/>
</dbReference>
<dbReference type="FunFam" id="2.30.30.40:FF:000100">
    <property type="entry name" value="SH3 domain-containing YSC84-like protein 1"/>
    <property type="match status" value="1"/>
</dbReference>
<dbReference type="Proteomes" id="UP000717515">
    <property type="component" value="Unassembled WGS sequence"/>
</dbReference>
<dbReference type="Gene3D" id="3.40.50.1110">
    <property type="entry name" value="SGNH hydrolase"/>
    <property type="match status" value="1"/>
</dbReference>
<comment type="caution">
    <text evidence="6">The sequence shown here is derived from an EMBL/GenBank/DDBJ whole genome shotgun (WGS) entry which is preliminary data.</text>
</comment>
<dbReference type="SUPFAM" id="SSF52266">
    <property type="entry name" value="SGNH hydrolase"/>
    <property type="match status" value="1"/>
</dbReference>
<evidence type="ECO:0000259" key="5">
    <source>
        <dbReference type="PROSITE" id="PS50002"/>
    </source>
</evidence>
<dbReference type="InterPro" id="IPR051702">
    <property type="entry name" value="SH3_domain_YSC84-like"/>
</dbReference>
<gene>
    <name evidence="6" type="ORF">KVV02_007249</name>
</gene>
<comment type="similarity">
    <text evidence="1">Belongs to the SH3YL1 family.</text>
</comment>
<feature type="region of interest" description="Disordered" evidence="4">
    <location>
        <begin position="1"/>
        <end position="87"/>
    </location>
</feature>
<dbReference type="InterPro" id="IPR036514">
    <property type="entry name" value="SGNH_hydro_sf"/>
</dbReference>